<feature type="domain" description="DUF112" evidence="2">
    <location>
        <begin position="18"/>
        <end position="435"/>
    </location>
</feature>
<dbReference type="RefSeq" id="WP_121899607.1">
    <property type="nucleotide sequence ID" value="NZ_RCNT01000014.1"/>
</dbReference>
<dbReference type="PANTHER" id="PTHR35342">
    <property type="entry name" value="TRICARBOXYLIC TRANSPORT PROTEIN"/>
    <property type="match status" value="1"/>
</dbReference>
<evidence type="ECO:0000313" key="3">
    <source>
        <dbReference type="EMBL" id="RMA40673.1"/>
    </source>
</evidence>
<keyword evidence="1" id="KW-0472">Membrane</keyword>
<dbReference type="Pfam" id="PF01970">
    <property type="entry name" value="TctA"/>
    <property type="match status" value="1"/>
</dbReference>
<feature type="transmembrane region" description="Helical" evidence="1">
    <location>
        <begin position="502"/>
        <end position="520"/>
    </location>
</feature>
<dbReference type="InterPro" id="IPR002823">
    <property type="entry name" value="DUF112_TM"/>
</dbReference>
<dbReference type="OrthoDB" id="9791872at2"/>
<keyword evidence="1" id="KW-0812">Transmembrane</keyword>
<sequence length="660" mass="69389">MLDAALVALSQLSDPTTLLALIAGVVMGLLVGILPGLGGTAGLALLLPFVFGMDPTPALAMMIGLTAVTTTSDTFPSVLMGIPGTSGSQATVMDGFPMAKRGEGTRALSAAFVSSLFGGIFGAFVLSFAVVAAKPIILSIGFGEQFMLVVLALSMVGILTGINVWKGLAACALGLMLGALGAAPLSGVQRATFGTDYLLDPLPLVIVGLAMFATPEIIDLLRRQSTISQTGKLGSGWLKGLRDWASNWWLSLRCAVIGCIVGALPGLGGSVVDWIAYGHAIQTTKNREKYGTGDVRGVVAPESANNAKEGGALVPTLLLGIPGSGSMAILLGGLLIIGIDPGVEMVTDHLDLVYVIIWSLALANVLGAGIAFVLAPQIAKLTTVRYVLLAPFMFGIIFFAAFQATRGWGDLIALFLLSVLGVYMKRFGWPRPALLIGFVLAENVESSVYQTVALYGATFLQRPVVIVLLILTLLSVAAAVFYKTTHHDPMTEDSPYKSTGLGPQWVFFAGVVAFTLYILLDAQSYNQLTGLYPTVAACVGLACLVPLGLNMAFRRTPGATFFDAEHGSGAPGDECRSAEFFLGLLLGMLLLSSLVGYVLGIALFIFLFLWKWAEVKSHFAALGAIAFVLFLGILSDQLTLRYPTGLLQGYLGVDLPWPLQ</sequence>
<feature type="transmembrane region" description="Helical" evidence="1">
    <location>
        <begin position="30"/>
        <end position="52"/>
    </location>
</feature>
<accession>A0A3L9Y2Y3</accession>
<feature type="transmembrane region" description="Helical" evidence="1">
    <location>
        <begin position="351"/>
        <end position="374"/>
    </location>
</feature>
<feature type="transmembrane region" description="Helical" evidence="1">
    <location>
        <begin position="386"/>
        <end position="402"/>
    </location>
</feature>
<feature type="transmembrane region" description="Helical" evidence="1">
    <location>
        <begin position="167"/>
        <end position="185"/>
    </location>
</feature>
<gene>
    <name evidence="3" type="ORF">D9R08_18520</name>
</gene>
<comment type="caution">
    <text evidence="3">The sequence shown here is derived from an EMBL/GenBank/DDBJ whole genome shotgun (WGS) entry which is preliminary data.</text>
</comment>
<evidence type="ECO:0000259" key="2">
    <source>
        <dbReference type="Pfam" id="PF01970"/>
    </source>
</evidence>
<protein>
    <submittedName>
        <fullName evidence="3">Tricarboxylate transporter</fullName>
    </submittedName>
</protein>
<feature type="transmembrane region" description="Helical" evidence="1">
    <location>
        <begin position="532"/>
        <end position="553"/>
    </location>
</feature>
<feature type="transmembrane region" description="Helical" evidence="1">
    <location>
        <begin position="136"/>
        <end position="160"/>
    </location>
</feature>
<dbReference type="PANTHER" id="PTHR35342:SF5">
    <property type="entry name" value="TRICARBOXYLIC TRANSPORT PROTEIN"/>
    <property type="match status" value="1"/>
</dbReference>
<dbReference type="AlphaFoldDB" id="A0A3L9Y2Y3"/>
<feature type="transmembrane region" description="Helical" evidence="1">
    <location>
        <begin position="617"/>
        <end position="635"/>
    </location>
</feature>
<name>A0A3L9Y2Y3_9RHOB</name>
<feature type="transmembrane region" description="Helical" evidence="1">
    <location>
        <begin position="317"/>
        <end position="339"/>
    </location>
</feature>
<dbReference type="Proteomes" id="UP000281343">
    <property type="component" value="Unassembled WGS sequence"/>
</dbReference>
<dbReference type="EMBL" id="RCNT01000014">
    <property type="protein sequence ID" value="RMA40673.1"/>
    <property type="molecule type" value="Genomic_DNA"/>
</dbReference>
<feature type="transmembrane region" description="Helical" evidence="1">
    <location>
        <begin position="408"/>
        <end position="424"/>
    </location>
</feature>
<keyword evidence="4" id="KW-1185">Reference proteome</keyword>
<feature type="transmembrane region" description="Helical" evidence="1">
    <location>
        <begin position="464"/>
        <end position="482"/>
    </location>
</feature>
<reference evidence="3 4" key="1">
    <citation type="submission" date="2018-10" db="EMBL/GenBank/DDBJ databases">
        <authorList>
            <person name="Jung H.S."/>
            <person name="Jeon C.O."/>
        </authorList>
    </citation>
    <scope>NUCLEOTIDE SEQUENCE [LARGE SCALE GENOMIC DNA]</scope>
    <source>
        <strain evidence="3 4">MA-7-27</strain>
    </source>
</reference>
<organism evidence="3 4">
    <name type="scientific">Rhodophyticola porphyridii</name>
    <dbReference type="NCBI Taxonomy" id="1852017"/>
    <lineage>
        <taxon>Bacteria</taxon>
        <taxon>Pseudomonadati</taxon>
        <taxon>Pseudomonadota</taxon>
        <taxon>Alphaproteobacteria</taxon>
        <taxon>Rhodobacterales</taxon>
        <taxon>Roseobacteraceae</taxon>
        <taxon>Rhodophyticola</taxon>
    </lineage>
</organism>
<feature type="transmembrane region" description="Helical" evidence="1">
    <location>
        <begin position="107"/>
        <end position="130"/>
    </location>
</feature>
<evidence type="ECO:0000256" key="1">
    <source>
        <dbReference type="SAM" id="Phobius"/>
    </source>
</evidence>
<proteinExistence type="predicted"/>
<evidence type="ECO:0000313" key="4">
    <source>
        <dbReference type="Proteomes" id="UP000281343"/>
    </source>
</evidence>
<keyword evidence="1" id="KW-1133">Transmembrane helix</keyword>
<feature type="transmembrane region" description="Helical" evidence="1">
    <location>
        <begin position="580"/>
        <end position="610"/>
    </location>
</feature>